<dbReference type="Proteomes" id="UP000012329">
    <property type="component" value="Unassembled WGS sequence"/>
</dbReference>
<gene>
    <name evidence="1" type="ORF">LEP1GSC029_3105</name>
</gene>
<accession>A0A829D2T3</accession>
<proteinExistence type="predicted"/>
<evidence type="ECO:0000313" key="1">
    <source>
        <dbReference type="EMBL" id="EMY06034.1"/>
    </source>
</evidence>
<sequence length="38" mass="4444">MDIQVMNFLIISQFMVLFTPTLPLLQSQDTEENTIKFP</sequence>
<dbReference type="EMBL" id="AFJL02000057">
    <property type="protein sequence ID" value="EMY06034.1"/>
    <property type="molecule type" value="Genomic_DNA"/>
</dbReference>
<organism evidence="1 2">
    <name type="scientific">Leptospira interrogans str. 2002000626</name>
    <dbReference type="NCBI Taxonomy" id="996803"/>
    <lineage>
        <taxon>Bacteria</taxon>
        <taxon>Pseudomonadati</taxon>
        <taxon>Spirochaetota</taxon>
        <taxon>Spirochaetia</taxon>
        <taxon>Leptospirales</taxon>
        <taxon>Leptospiraceae</taxon>
        <taxon>Leptospira</taxon>
    </lineage>
</organism>
<comment type="caution">
    <text evidence="1">The sequence shown here is derived from an EMBL/GenBank/DDBJ whole genome shotgun (WGS) entry which is preliminary data.</text>
</comment>
<dbReference type="AlphaFoldDB" id="A0A829D2T3"/>
<evidence type="ECO:0000313" key="2">
    <source>
        <dbReference type="Proteomes" id="UP000012329"/>
    </source>
</evidence>
<reference evidence="1 2" key="1">
    <citation type="submission" date="2013-02" db="EMBL/GenBank/DDBJ databases">
        <authorList>
            <person name="Harkins D.M."/>
            <person name="Durkin A.S."/>
            <person name="Brinkac L.M."/>
            <person name="Haft D.H."/>
            <person name="Selengut J.D."/>
            <person name="Sanka R."/>
            <person name="DePew J."/>
            <person name="Purushe J."/>
            <person name="Whelen A.C."/>
            <person name="Vinetz J.M."/>
            <person name="Sutton G.G."/>
            <person name="Nierman W.C."/>
            <person name="Fouts D.E."/>
        </authorList>
    </citation>
    <scope>NUCLEOTIDE SEQUENCE [LARGE SCALE GENOMIC DNA]</scope>
    <source>
        <strain evidence="1 2">2002000626</strain>
    </source>
</reference>
<name>A0A829D2T3_LEPIR</name>
<protein>
    <submittedName>
        <fullName evidence="1">Uncharacterized protein</fullName>
    </submittedName>
</protein>